<dbReference type="KEGG" id="agn:AFK25_13625"/>
<dbReference type="AlphaFoldDB" id="A0AAW7TJJ3"/>
<evidence type="ECO:0000259" key="2">
    <source>
        <dbReference type="PROSITE" id="PS50966"/>
    </source>
</evidence>
<gene>
    <name evidence="3" type="ORF">NBU54_12155</name>
</gene>
<reference evidence="3" key="1">
    <citation type="submission" date="2022-05" db="EMBL/GenBank/DDBJ databases">
        <title>Genome-based reclassification of Anoxybacillus salavatliensis Cihan et al. as a later heterotypic synonym of Anoxybacillus gonensis Belduz et al. 2003.</title>
        <authorList>
            <person name="Inan Bektas K."/>
            <person name="Guler H.I."/>
            <person name="Belduz A.O."/>
            <person name="Canakci S."/>
        </authorList>
    </citation>
    <scope>NUCLEOTIDE SEQUENCE</scope>
    <source>
        <strain evidence="3">NCIMB 13933</strain>
    </source>
</reference>
<evidence type="ECO:0000256" key="1">
    <source>
        <dbReference type="PROSITE-ProRule" id="PRU00325"/>
    </source>
</evidence>
<keyword evidence="4" id="KW-1185">Reference proteome</keyword>
<sequence length="546" mass="65074">MLQTMLSQEVMTKAAQRLMKLLPYNKHSDVIKRAWQLYRTGHVYNVTVEDDILKGKVTDRGHTYEPSFQLKQAASSSCSCTTVGLCPHNIALFLYAYNQIDVVGNFIRQWKEPNTKQKLTGSTEKQAVSEEKQKVTNTPSNIEHMTKTNIVDAWWQSFEERYDRMFLYDLTEEEHMRKLVQSFFPTFERPKSKAPFLDHFYYVHAALFTFVKLVHIPQQEWGYSAIMQERHVTQFVPKVQQAIKDLAKKTSTAMHEQLIYASIPYVRNILSGELTYFRQILDVYETIWNDVLTDPTYREEECNWAIKQLNEKGSVEQQIPFIAAASYVSFLLENDQQAFELIEPFPYLATEQIVNFMHISFAKKQIHRGAEWFYRLEKHIESYLHSLRMNDRDWFVRTVLSAYRQYSIATKSDETERYEQLLQKLLPYSFYMYIDYLFDEQKWKELIELYMLEKATVDMIPTYHLKSVEQADRSLVLPLYHQTIMYYIEQKNRSAYEQAIKHVRKLRAHYRALKQMPRWEAYITKLAEQTKRLRAFQDLLRKGKFI</sequence>
<name>A0AAW7TJJ3_9BACL</name>
<organism evidence="3 4">
    <name type="scientific">Anoxybacillus gonensis</name>
    <dbReference type="NCBI Taxonomy" id="198467"/>
    <lineage>
        <taxon>Bacteria</taxon>
        <taxon>Bacillati</taxon>
        <taxon>Bacillota</taxon>
        <taxon>Bacilli</taxon>
        <taxon>Bacillales</taxon>
        <taxon>Anoxybacillaceae</taxon>
        <taxon>Anoxybacillus</taxon>
    </lineage>
</organism>
<feature type="domain" description="SWIM-type" evidence="2">
    <location>
        <begin position="64"/>
        <end position="97"/>
    </location>
</feature>
<accession>A0AAW7TJJ3</accession>
<dbReference type="RefSeq" id="WP_035067500.1">
    <property type="nucleotide sequence ID" value="NZ_CP012152.1"/>
</dbReference>
<dbReference type="Proteomes" id="UP001176117">
    <property type="component" value="Unassembled WGS sequence"/>
</dbReference>
<proteinExistence type="predicted"/>
<protein>
    <recommendedName>
        <fullName evidence="2">SWIM-type domain-containing protein</fullName>
    </recommendedName>
</protein>
<dbReference type="EMBL" id="JAMOGB010000012">
    <property type="protein sequence ID" value="MDO0878422.1"/>
    <property type="molecule type" value="Genomic_DNA"/>
</dbReference>
<comment type="caution">
    <text evidence="3">The sequence shown here is derived from an EMBL/GenBank/DDBJ whole genome shotgun (WGS) entry which is preliminary data.</text>
</comment>
<keyword evidence="1" id="KW-0862">Zinc</keyword>
<evidence type="ECO:0000313" key="3">
    <source>
        <dbReference type="EMBL" id="MDO0878422.1"/>
    </source>
</evidence>
<keyword evidence="1" id="KW-0863">Zinc-finger</keyword>
<keyword evidence="1" id="KW-0479">Metal-binding</keyword>
<dbReference type="GO" id="GO:0008270">
    <property type="term" value="F:zinc ion binding"/>
    <property type="evidence" value="ECO:0007669"/>
    <property type="project" value="UniProtKB-KW"/>
</dbReference>
<evidence type="ECO:0000313" key="4">
    <source>
        <dbReference type="Proteomes" id="UP001176117"/>
    </source>
</evidence>
<dbReference type="PROSITE" id="PS50966">
    <property type="entry name" value="ZF_SWIM"/>
    <property type="match status" value="1"/>
</dbReference>
<dbReference type="InterPro" id="IPR007527">
    <property type="entry name" value="Znf_SWIM"/>
</dbReference>